<protein>
    <submittedName>
        <fullName evidence="1">Uncharacterized protein</fullName>
    </submittedName>
</protein>
<gene>
    <name evidence="1" type="primary">Vigan.01G110000</name>
    <name evidence="1" type="ORF">VIGAN_01110000</name>
</gene>
<dbReference type="OrthoDB" id="1111059at2759"/>
<dbReference type="AlphaFoldDB" id="A0A0S3QZ23"/>
<name>A0A0S3QZ23_PHAAN</name>
<sequence length="151" mass="16517">MMNSISLSRNRGVKECEHFCNRLRLRGNRLQNFVILVTWRGITLKLEACFDDAFFPIFNHKIPSTQGSSIAGGRDSGAAVLRFPITGDDLHRSEHDLLQVPLSDSSSSSEADELEGVPAATYCMWTGFRAGCVGFVGGEGREFRVVGAYGG</sequence>
<dbReference type="EMBL" id="AP015034">
    <property type="protein sequence ID" value="BAT73598.1"/>
    <property type="molecule type" value="Genomic_DNA"/>
</dbReference>
<evidence type="ECO:0000313" key="2">
    <source>
        <dbReference type="Proteomes" id="UP000291084"/>
    </source>
</evidence>
<proteinExistence type="predicted"/>
<reference evidence="1 2" key="1">
    <citation type="journal article" date="2015" name="Sci. Rep.">
        <title>The power of single molecule real-time sequencing technology in the de novo assembly of a eukaryotic genome.</title>
        <authorList>
            <person name="Sakai H."/>
            <person name="Naito K."/>
            <person name="Ogiso-Tanaka E."/>
            <person name="Takahashi Y."/>
            <person name="Iseki K."/>
            <person name="Muto C."/>
            <person name="Satou K."/>
            <person name="Teruya K."/>
            <person name="Shiroma A."/>
            <person name="Shimoji M."/>
            <person name="Hirano T."/>
            <person name="Itoh T."/>
            <person name="Kaga A."/>
            <person name="Tomooka N."/>
        </authorList>
    </citation>
    <scope>NUCLEOTIDE SEQUENCE [LARGE SCALE GENOMIC DNA]</scope>
    <source>
        <strain evidence="2">cv. Shumari</strain>
    </source>
</reference>
<dbReference type="Proteomes" id="UP000291084">
    <property type="component" value="Chromosome 1"/>
</dbReference>
<organism evidence="1 2">
    <name type="scientific">Vigna angularis var. angularis</name>
    <dbReference type="NCBI Taxonomy" id="157739"/>
    <lineage>
        <taxon>Eukaryota</taxon>
        <taxon>Viridiplantae</taxon>
        <taxon>Streptophyta</taxon>
        <taxon>Embryophyta</taxon>
        <taxon>Tracheophyta</taxon>
        <taxon>Spermatophyta</taxon>
        <taxon>Magnoliopsida</taxon>
        <taxon>eudicotyledons</taxon>
        <taxon>Gunneridae</taxon>
        <taxon>Pentapetalae</taxon>
        <taxon>rosids</taxon>
        <taxon>fabids</taxon>
        <taxon>Fabales</taxon>
        <taxon>Fabaceae</taxon>
        <taxon>Papilionoideae</taxon>
        <taxon>50 kb inversion clade</taxon>
        <taxon>NPAAA clade</taxon>
        <taxon>indigoferoid/millettioid clade</taxon>
        <taxon>Phaseoleae</taxon>
        <taxon>Vigna</taxon>
    </lineage>
</organism>
<keyword evidence="2" id="KW-1185">Reference proteome</keyword>
<accession>A0A0S3QZ23</accession>
<evidence type="ECO:0000313" key="1">
    <source>
        <dbReference type="EMBL" id="BAT73598.1"/>
    </source>
</evidence>